<dbReference type="RefSeq" id="WP_147087114.1">
    <property type="nucleotide sequence ID" value="NZ_VORM01000009.1"/>
</dbReference>
<accession>A0A5C6ZE58</accession>
<evidence type="ECO:0000313" key="1">
    <source>
        <dbReference type="EMBL" id="TXD88314.1"/>
    </source>
</evidence>
<evidence type="ECO:0000313" key="2">
    <source>
        <dbReference type="Proteomes" id="UP000321578"/>
    </source>
</evidence>
<dbReference type="EMBL" id="VORO01000015">
    <property type="protein sequence ID" value="TXD88314.1"/>
    <property type="molecule type" value="Genomic_DNA"/>
</dbReference>
<dbReference type="OrthoDB" id="595022at2"/>
<comment type="caution">
    <text evidence="1">The sequence shown here is derived from an EMBL/GenBank/DDBJ whole genome shotgun (WGS) entry which is preliminary data.</text>
</comment>
<gene>
    <name evidence="1" type="ORF">ESY86_13505</name>
</gene>
<sequence length="103" mass="11612">MSIHIVNIFVLMCIHKLKVNQPFLILEVQALFEIKKNDFEDKVKQDDGSYLVAKGPAFHFALLAVGSARGILHTKTEGTAYSGYLLPTIDVKQLVEQDVVFRH</sequence>
<dbReference type="Proteomes" id="UP000321578">
    <property type="component" value="Unassembled WGS sequence"/>
</dbReference>
<name>A0A5C6ZE58_9FLAO</name>
<proteinExistence type="predicted"/>
<dbReference type="AlphaFoldDB" id="A0A5C6ZE58"/>
<keyword evidence="2" id="KW-1185">Reference proteome</keyword>
<protein>
    <submittedName>
        <fullName evidence="1">Uncharacterized protein</fullName>
    </submittedName>
</protein>
<reference evidence="1 2" key="1">
    <citation type="submission" date="2019-08" db="EMBL/GenBank/DDBJ databases">
        <title>Genomes of Subsaximicrobium wynnwilliamsii strains.</title>
        <authorList>
            <person name="Bowman J.P."/>
        </authorList>
    </citation>
    <scope>NUCLEOTIDE SEQUENCE [LARGE SCALE GENOMIC DNA]</scope>
    <source>
        <strain evidence="1 2">2-80-2</strain>
    </source>
</reference>
<organism evidence="1 2">
    <name type="scientific">Subsaximicrobium wynnwilliamsii</name>
    <dbReference type="NCBI Taxonomy" id="291179"/>
    <lineage>
        <taxon>Bacteria</taxon>
        <taxon>Pseudomonadati</taxon>
        <taxon>Bacteroidota</taxon>
        <taxon>Flavobacteriia</taxon>
        <taxon>Flavobacteriales</taxon>
        <taxon>Flavobacteriaceae</taxon>
        <taxon>Subsaximicrobium</taxon>
    </lineage>
</organism>